<evidence type="ECO:0000313" key="2">
    <source>
        <dbReference type="EMBL" id="BAQ17636.1"/>
    </source>
</evidence>
<reference evidence="2 3" key="1">
    <citation type="submission" date="2014-09" db="EMBL/GenBank/DDBJ databases">
        <title>Genome sequencing of Methyloceanibacter caenitepidi Gela4.</title>
        <authorList>
            <person name="Takeuchi M."/>
            <person name="Susumu S."/>
            <person name="Kamagata Y."/>
            <person name="Oshima K."/>
            <person name="Hattori M."/>
            <person name="Iwasaki W."/>
        </authorList>
    </citation>
    <scope>NUCLEOTIDE SEQUENCE [LARGE SCALE GENOMIC DNA]</scope>
    <source>
        <strain evidence="2 3">Gela4</strain>
    </source>
</reference>
<protein>
    <submittedName>
        <fullName evidence="2">Uncharacterized protein</fullName>
    </submittedName>
</protein>
<organism evidence="2 3">
    <name type="scientific">Methyloceanibacter caenitepidi</name>
    <dbReference type="NCBI Taxonomy" id="1384459"/>
    <lineage>
        <taxon>Bacteria</taxon>
        <taxon>Pseudomonadati</taxon>
        <taxon>Pseudomonadota</taxon>
        <taxon>Alphaproteobacteria</taxon>
        <taxon>Hyphomicrobiales</taxon>
        <taxon>Hyphomicrobiaceae</taxon>
        <taxon>Methyloceanibacter</taxon>
    </lineage>
</organism>
<name>A0A0A8K4B2_9HYPH</name>
<dbReference type="EMBL" id="AP014648">
    <property type="protein sequence ID" value="BAQ17636.1"/>
    <property type="molecule type" value="Genomic_DNA"/>
</dbReference>
<feature type="region of interest" description="Disordered" evidence="1">
    <location>
        <begin position="18"/>
        <end position="46"/>
    </location>
</feature>
<dbReference type="AlphaFoldDB" id="A0A0A8K4B2"/>
<evidence type="ECO:0000313" key="3">
    <source>
        <dbReference type="Proteomes" id="UP000031643"/>
    </source>
</evidence>
<gene>
    <name evidence="2" type="ORF">GL4_2193</name>
</gene>
<dbReference type="HOGENOM" id="CLU_3185673_0_0_5"/>
<keyword evidence="3" id="KW-1185">Reference proteome</keyword>
<proteinExistence type="predicted"/>
<dbReference type="KEGG" id="mcg:GL4_2193"/>
<accession>A0A0A8K4B2</accession>
<dbReference type="Proteomes" id="UP000031643">
    <property type="component" value="Chromosome"/>
</dbReference>
<evidence type="ECO:0000256" key="1">
    <source>
        <dbReference type="SAM" id="MobiDB-lite"/>
    </source>
</evidence>
<dbReference type="STRING" id="1384459.GL4_2193"/>
<sequence>MRKDRAGTGAARVIWELSGSNSSGNGASEIALGQQLAHENPGDGAV</sequence>
<feature type="compositionally biased region" description="Low complexity" evidence="1">
    <location>
        <begin position="18"/>
        <end position="28"/>
    </location>
</feature>